<feature type="compositionally biased region" description="Low complexity" evidence="1">
    <location>
        <begin position="690"/>
        <end position="704"/>
    </location>
</feature>
<gene>
    <name evidence="2" type="ORF">MCHLO_01801</name>
</gene>
<feature type="compositionally biased region" description="Basic and acidic residues" evidence="1">
    <location>
        <begin position="232"/>
        <end position="246"/>
    </location>
</feature>
<feature type="compositionally biased region" description="Polar residues" evidence="1">
    <location>
        <begin position="169"/>
        <end position="185"/>
    </location>
</feature>
<feature type="region of interest" description="Disordered" evidence="1">
    <location>
        <begin position="848"/>
        <end position="912"/>
    </location>
</feature>
<feature type="compositionally biased region" description="Basic and acidic residues" evidence="1">
    <location>
        <begin position="641"/>
        <end position="654"/>
    </location>
</feature>
<evidence type="ECO:0000313" key="2">
    <source>
        <dbReference type="EMBL" id="GAT44160.1"/>
    </source>
</evidence>
<proteinExistence type="predicted"/>
<protein>
    <recommendedName>
        <fullName evidence="4">Proteophosphoglycan ppg4</fullName>
    </recommendedName>
</protein>
<feature type="compositionally biased region" description="Low complexity" evidence="1">
    <location>
        <begin position="1199"/>
        <end position="1210"/>
    </location>
</feature>
<feature type="region of interest" description="Disordered" evidence="1">
    <location>
        <begin position="936"/>
        <end position="955"/>
    </location>
</feature>
<feature type="region of interest" description="Disordered" evidence="1">
    <location>
        <begin position="618"/>
        <end position="746"/>
    </location>
</feature>
<feature type="compositionally biased region" description="Low complexity" evidence="1">
    <location>
        <begin position="618"/>
        <end position="628"/>
    </location>
</feature>
<evidence type="ECO:0008006" key="4">
    <source>
        <dbReference type="Google" id="ProtNLM"/>
    </source>
</evidence>
<feature type="region of interest" description="Disordered" evidence="1">
    <location>
        <begin position="201"/>
        <end position="445"/>
    </location>
</feature>
<feature type="region of interest" description="Disordered" evidence="1">
    <location>
        <begin position="151"/>
        <end position="189"/>
    </location>
</feature>
<dbReference type="Proteomes" id="UP000815677">
    <property type="component" value="Unassembled WGS sequence"/>
</dbReference>
<feature type="region of interest" description="Disordered" evidence="1">
    <location>
        <begin position="463"/>
        <end position="486"/>
    </location>
</feature>
<feature type="region of interest" description="Disordered" evidence="1">
    <location>
        <begin position="1122"/>
        <end position="1304"/>
    </location>
</feature>
<dbReference type="EMBL" id="DF839580">
    <property type="protein sequence ID" value="GAT44160.1"/>
    <property type="molecule type" value="Genomic_DNA"/>
</dbReference>
<name>A0ABQ0KZW0_MYCCL</name>
<feature type="compositionally biased region" description="Low complexity" evidence="1">
    <location>
        <begin position="1177"/>
        <end position="1191"/>
    </location>
</feature>
<sequence length="1391" mass="147378">MYGNGGVDANQISRPTLVSQSCDHTPSFLYARRRCSTRCERIWFRIISGSDLACRSSKERNGVQLPPASSGDGRSGASSLRAKIAAFESQGAVPAPRGSFGMGAPPEPKPRQRAELYGNVMQPSRLPSATLGLARPVEAFSSLDPRAIALPADDSGLYSEPSGPVARSSLPSDASRIPSNGSGRNAPNPFAFEELMRKARAPETAPVTAAAKAVQEKHRQPAVTTRATDFSKALEKARRAEADAKATRRQSALFLQPQFTGSTLTPQHTGGSGPLSPQHTGGSFIIAPQTTGGSTRPFSPPPLSPLAAYSPPRSPSSPKLTTPTSATRPLSAFFAVEDRPLVAEPQEVDETTEIDPEAPSPHQPLSAEADVPAEQADPSPAPLEEKTPPPTGPPSEPDQTLEEVLEPEPVLLETSEPEPNSVVIQDPMPSSERAEEVAPAVDEGNAEHQACVTAATPVETKALESASDDEPHHHPSSPDSFHAGLDLDAHLRRHALTGESHAVQSAFDDDEDEPVYSLGEDELAPLPNNLASHRFRAHLSTITERSIEPGSPSWDVSRFSMASSAWGDRRASRRESDGYGAVFEYIYEGRDVEDEEASGPDLDSPVAAGMAGIGAGANAVVETSESPSAPTPPDSDYVVLRADRRDSTGYKDDGPPSPSPYRLSYLTDRGYTPSLRSEDGDRAEDSGAWPEEQQPEPEVQTPVPANFHPDVSSMDLGPKSPGMDGVFGAPPPAGQDPASPDETPVADSIRNSLLSTRDSLLSIPRDSMSSTRDSMLSTRDSILSIDSRNSAASAAHAQVVTLRPLSTLSSLDTASPSHVAVAHRIPAVAGVQGFQRGVAVYVPGNLKGSAEEPAPTPRRRNLPLAPRPSTTYEVTPNTTPPRRPALTAAGLPRPHTAYLPDDDDEGGDSLGEFRTISFGTQPHSFSAVVHGRVRETTEHPKAGPSRHYWDEDKSLPPMPMSPGYATGNDLAELMAEAALLEQRLERGELPAEALRRLSRISMRLPPKVPTGPAPPVPPLPLHQQQQNIAPLKPRRSLRNPLSRSRSDRRPAEVQEDVRPLASSSTSNLLSVAPLTEATLPAPEQVVLLRTSTNSSDIPPTPPPKSPGARYFSSLRRLASTSRNLAVAPTRGSVSTGSELSSEDSMGVQTPPDDHEPALSPTPSTKGITWPSLKSKKSGSSLGKSAASLAGKIWPRTRSKSNNSSSSIDTVPSPPTAPVPALPPPPILRLDPLPPSFEYDDADVTPVSQPPAAQPFSKRPPNLVVQTTGPPLGNDGLLLPVPNTAPESRPASWMSVSSNASSSMTPSPLFDKAIFDAFPSVPAMPGHASRPLPSLSRANSGSSSALDSTASTPSFSERSFGVVGARPNPTATFGRDNLLARVAQTQRSVQPL</sequence>
<feature type="compositionally biased region" description="Pro residues" evidence="1">
    <location>
        <begin position="1006"/>
        <end position="1020"/>
    </location>
</feature>
<feature type="compositionally biased region" description="Low complexity" evidence="1">
    <location>
        <begin position="1268"/>
        <end position="1281"/>
    </location>
</feature>
<feature type="compositionally biased region" description="Low complexity" evidence="1">
    <location>
        <begin position="407"/>
        <end position="419"/>
    </location>
</feature>
<feature type="compositionally biased region" description="Pro residues" evidence="1">
    <location>
        <begin position="1211"/>
        <end position="1234"/>
    </location>
</feature>
<accession>A0ABQ0KZW0</accession>
<feature type="compositionally biased region" description="Low complexity" evidence="1">
    <location>
        <begin position="1331"/>
        <end position="1353"/>
    </location>
</feature>
<feature type="region of interest" description="Disordered" evidence="1">
    <location>
        <begin position="1320"/>
        <end position="1376"/>
    </location>
</feature>
<reference evidence="2" key="1">
    <citation type="submission" date="2014-09" db="EMBL/GenBank/DDBJ databases">
        <title>Genome sequence of the luminous mushroom Mycena chlorophos for searching fungal bioluminescence genes.</title>
        <authorList>
            <person name="Tanaka Y."/>
            <person name="Kasuga D."/>
            <person name="Oba Y."/>
            <person name="Hase S."/>
            <person name="Sato K."/>
            <person name="Oba Y."/>
            <person name="Sakakibara Y."/>
        </authorList>
    </citation>
    <scope>NUCLEOTIDE SEQUENCE</scope>
</reference>
<feature type="compositionally biased region" description="Basic and acidic residues" evidence="1">
    <location>
        <begin position="1044"/>
        <end position="1058"/>
    </location>
</feature>
<evidence type="ECO:0000313" key="3">
    <source>
        <dbReference type="Proteomes" id="UP000815677"/>
    </source>
</evidence>
<feature type="compositionally biased region" description="Polar residues" evidence="1">
    <location>
        <begin position="257"/>
        <end position="281"/>
    </location>
</feature>
<feature type="region of interest" description="Disordered" evidence="1">
    <location>
        <begin position="59"/>
        <end position="79"/>
    </location>
</feature>
<keyword evidence="3" id="KW-1185">Reference proteome</keyword>
<organism evidence="2 3">
    <name type="scientific">Mycena chlorophos</name>
    <name type="common">Agaric fungus</name>
    <name type="synonym">Agaricus chlorophos</name>
    <dbReference type="NCBI Taxonomy" id="658473"/>
    <lineage>
        <taxon>Eukaryota</taxon>
        <taxon>Fungi</taxon>
        <taxon>Dikarya</taxon>
        <taxon>Basidiomycota</taxon>
        <taxon>Agaricomycotina</taxon>
        <taxon>Agaricomycetes</taxon>
        <taxon>Agaricomycetidae</taxon>
        <taxon>Agaricales</taxon>
        <taxon>Marasmiineae</taxon>
        <taxon>Mycenaceae</taxon>
        <taxon>Mycena</taxon>
    </lineage>
</organism>
<feature type="region of interest" description="Disordered" evidence="1">
    <location>
        <begin position="1004"/>
        <end position="1066"/>
    </location>
</feature>
<feature type="compositionally biased region" description="Basic and acidic residues" evidence="1">
    <location>
        <begin position="936"/>
        <end position="954"/>
    </location>
</feature>
<feature type="compositionally biased region" description="Basic and acidic residues" evidence="1">
    <location>
        <begin position="676"/>
        <end position="685"/>
    </location>
</feature>
<evidence type="ECO:0000256" key="1">
    <source>
        <dbReference type="SAM" id="MobiDB-lite"/>
    </source>
</evidence>
<feature type="compositionally biased region" description="Low complexity" evidence="1">
    <location>
        <begin position="68"/>
        <end position="79"/>
    </location>
</feature>
<feature type="region of interest" description="Disordered" evidence="1">
    <location>
        <begin position="1091"/>
        <end position="1110"/>
    </location>
</feature>
<feature type="compositionally biased region" description="Low complexity" evidence="1">
    <location>
        <begin position="1289"/>
        <end position="1304"/>
    </location>
</feature>
<feature type="compositionally biased region" description="Acidic residues" evidence="1">
    <location>
        <begin position="346"/>
        <end position="356"/>
    </location>
</feature>
<feature type="compositionally biased region" description="Low complexity" evidence="1">
    <location>
        <begin position="305"/>
        <end position="327"/>
    </location>
</feature>
<feature type="compositionally biased region" description="Polar residues" evidence="1">
    <location>
        <begin position="1131"/>
        <end position="1147"/>
    </location>
</feature>